<keyword evidence="3" id="KW-0482">Metalloprotease</keyword>
<evidence type="ECO:0000313" key="4">
    <source>
        <dbReference type="Proteomes" id="UP000535511"/>
    </source>
</evidence>
<keyword evidence="2" id="KW-1133">Transmembrane helix</keyword>
<feature type="transmembrane region" description="Helical" evidence="2">
    <location>
        <begin position="345"/>
        <end position="369"/>
    </location>
</feature>
<organism evidence="3 4">
    <name type="scientific">Nocardioides panaciterrulae</name>
    <dbReference type="NCBI Taxonomy" id="661492"/>
    <lineage>
        <taxon>Bacteria</taxon>
        <taxon>Bacillati</taxon>
        <taxon>Actinomycetota</taxon>
        <taxon>Actinomycetes</taxon>
        <taxon>Propionibacteriales</taxon>
        <taxon>Nocardioidaceae</taxon>
        <taxon>Nocardioides</taxon>
    </lineage>
</organism>
<feature type="transmembrane region" description="Helical" evidence="2">
    <location>
        <begin position="258"/>
        <end position="276"/>
    </location>
</feature>
<accession>A0A7Y9E380</accession>
<comment type="caution">
    <text evidence="3">The sequence shown here is derived from an EMBL/GenBank/DDBJ whole genome shotgun (WGS) entry which is preliminary data.</text>
</comment>
<keyword evidence="3" id="KW-0645">Protease</keyword>
<gene>
    <name evidence="3" type="ORF">BJZ21_000466</name>
</gene>
<name>A0A7Y9E380_9ACTN</name>
<evidence type="ECO:0000256" key="1">
    <source>
        <dbReference type="SAM" id="MobiDB-lite"/>
    </source>
</evidence>
<reference evidence="3 4" key="1">
    <citation type="submission" date="2020-07" db="EMBL/GenBank/DDBJ databases">
        <title>Sequencing the genomes of 1000 actinobacteria strains.</title>
        <authorList>
            <person name="Klenk H.-P."/>
        </authorList>
    </citation>
    <scope>NUCLEOTIDE SEQUENCE [LARGE SCALE GENOMIC DNA]</scope>
    <source>
        <strain evidence="3 4">DSM 21350</strain>
    </source>
</reference>
<protein>
    <submittedName>
        <fullName evidence="3">Putative peptide zinc metalloprotease protein</fullName>
    </submittedName>
</protein>
<proteinExistence type="predicted"/>
<dbReference type="GO" id="GO:0008237">
    <property type="term" value="F:metallopeptidase activity"/>
    <property type="evidence" value="ECO:0007669"/>
    <property type="project" value="UniProtKB-KW"/>
</dbReference>
<evidence type="ECO:0000256" key="2">
    <source>
        <dbReference type="SAM" id="Phobius"/>
    </source>
</evidence>
<dbReference type="RefSeq" id="WP_218851242.1">
    <property type="nucleotide sequence ID" value="NZ_JACCBG010000001.1"/>
</dbReference>
<keyword evidence="4" id="KW-1185">Reference proteome</keyword>
<feature type="compositionally biased region" description="Low complexity" evidence="1">
    <location>
        <begin position="723"/>
        <end position="820"/>
    </location>
</feature>
<feature type="transmembrane region" description="Helical" evidence="2">
    <location>
        <begin position="154"/>
        <end position="175"/>
    </location>
</feature>
<dbReference type="EMBL" id="JACCBG010000001">
    <property type="protein sequence ID" value="NYD40383.1"/>
    <property type="molecule type" value="Genomic_DNA"/>
</dbReference>
<feature type="transmembrane region" description="Helical" evidence="2">
    <location>
        <begin position="399"/>
        <end position="426"/>
    </location>
</feature>
<feature type="transmembrane region" description="Helical" evidence="2">
    <location>
        <begin position="447"/>
        <end position="464"/>
    </location>
</feature>
<feature type="region of interest" description="Disordered" evidence="1">
    <location>
        <begin position="1"/>
        <end position="35"/>
    </location>
</feature>
<dbReference type="Proteomes" id="UP000535511">
    <property type="component" value="Unassembled WGS sequence"/>
</dbReference>
<dbReference type="GO" id="GO:0006508">
    <property type="term" value="P:proteolysis"/>
    <property type="evidence" value="ECO:0007669"/>
    <property type="project" value="UniProtKB-KW"/>
</dbReference>
<feature type="transmembrane region" description="Helical" evidence="2">
    <location>
        <begin position="219"/>
        <end position="238"/>
    </location>
</feature>
<feature type="region of interest" description="Disordered" evidence="1">
    <location>
        <begin position="714"/>
        <end position="820"/>
    </location>
</feature>
<keyword evidence="2" id="KW-0472">Membrane</keyword>
<feature type="transmembrane region" description="Helical" evidence="2">
    <location>
        <begin position="187"/>
        <end position="207"/>
    </location>
</feature>
<keyword evidence="3" id="KW-0378">Hydrolase</keyword>
<dbReference type="AlphaFoldDB" id="A0A7Y9E380"/>
<sequence length="820" mass="84633">MTTTGGRGDLVEPGPGAAPGPGDDAERPPARADGVQLMGEMPGSGYRTPPALARRADGQVVQLTPLLYLLLSALDGRRGHDELAAHLSKATGRGVSGANVAQLTTKLRSLGLAASPDGSPPELRRSNPLLALRFKAVVSDPERTRRLTAPFARLFHPLLVALVLAVFAWISWWVLFDRGLASATHDAFARPGLLLVVLAVTVLSAGFHEFGHAAAARRGGATPGVMGVGLYLIWPAFYTDVTDSYRLGRGGRLRTDLGGLYFNALVVVGTAAVWWVSRDDAILLLVATQVLQMLHQLLPLVRFDGYHVLADVTGVPDLFQRIGPTLRGLLPWRRRDPQARMLKPWARAVVSAWVLVVVPVLALTLLVLVTTFPRIVGSALASSRLQWGTLQAAFGDGDLLAVAAHAVAALVVLLPPLAMAVALFRVGRRLARAVWTRTAGHPVRRGLALLVAAALAAGLVWSWWPSPERYRPVQAYEGGTLGDALALARPATGFGAGTEGRAAVYLRPGQAPPTREHPMLAVVLVPHDGPASGQTAGLPDGAGAADAGASSVAPGTWVFPIEPPAAPGEGDTQAVAVNTTDGTTVYDTAFALVWADPNTPVDNTNEAFALASCRDCAAVAVSFQVVLVTGQADVAVPQNLSVSATDGCVGCLSYALAVQLFVTLDGPLSDGANAKLDDLWQQIARFGDHVEDVPLSEIRAQLTDFETQILAIIEEDQPTVTDPGTATDPSASASASPSTSPSADPSSSADPSGSASPTATVPATSGATASGSPSGVPDPTGSTSASPGVSPSTSPSPSSTAASPTPSGSTTSASPTASPS</sequence>
<evidence type="ECO:0000313" key="3">
    <source>
        <dbReference type="EMBL" id="NYD40383.1"/>
    </source>
</evidence>
<keyword evidence="2" id="KW-0812">Transmembrane</keyword>